<gene>
    <name evidence="8" type="ORF">CAEBREN_04738</name>
</gene>
<dbReference type="OrthoDB" id="6159439at2759"/>
<proteinExistence type="predicted"/>
<evidence type="ECO:0000259" key="7">
    <source>
        <dbReference type="PROSITE" id="PS50071"/>
    </source>
</evidence>
<keyword evidence="4 5" id="KW-0539">Nucleus</keyword>
<dbReference type="PANTHER" id="PTHR45714">
    <property type="entry name" value="HOMEOBOX-LEUCINE ZIPPER PROTEIN HAT14"/>
    <property type="match status" value="1"/>
</dbReference>
<evidence type="ECO:0000256" key="1">
    <source>
        <dbReference type="ARBA" id="ARBA00004123"/>
    </source>
</evidence>
<dbReference type="GO" id="GO:0005634">
    <property type="term" value="C:nucleus"/>
    <property type="evidence" value="ECO:0007669"/>
    <property type="project" value="UniProtKB-SubCell"/>
</dbReference>
<evidence type="ECO:0000256" key="3">
    <source>
        <dbReference type="ARBA" id="ARBA00023163"/>
    </source>
</evidence>
<sequence length="371" mass="42411">MSDPTSPYWLASASGLNAAGNTGSNSSSSLPPLVNHSMDNFTNPDYLKARDQTETMDAQCPPEWQPPTNGVPEPYLQPVTGNMPDFYVTDQHSVHQFSQGFNVDTTSYNHSKQYIDRQPDGQIQSKEWQPPKNEVPEAYLQSGTGRMPDFYGAHQYTAHQFPQSFNFGTTSINHSEQTNDRRAADLCQSADFQWQTPFTNVHYPQAPPNLTMPGHSSLPPQPVVPTYCKPKKLDDLRTQKKPKLKFEQWQLDVLEAQFAAKNRVTRKEKQRLAEQLKLEPIQVLNWFMNRRQIERRRKISQEGEPHSISSPQGSFPILMNNQHLQSSSNVPYPQYHTPSSSSHDSSWSTQPNLTWFEELETYKEHDGNDFI</sequence>
<keyword evidence="3" id="KW-0804">Transcription</keyword>
<keyword evidence="9" id="KW-1185">Reference proteome</keyword>
<feature type="compositionally biased region" description="Polar residues" evidence="6">
    <location>
        <begin position="307"/>
        <end position="318"/>
    </location>
</feature>
<comment type="subcellular location">
    <subcellularLocation>
        <location evidence="1 4 5">Nucleus</location>
    </subcellularLocation>
</comment>
<dbReference type="GO" id="GO:0003677">
    <property type="term" value="F:DNA binding"/>
    <property type="evidence" value="ECO:0007669"/>
    <property type="project" value="UniProtKB-UniRule"/>
</dbReference>
<keyword evidence="4 5" id="KW-0371">Homeobox</keyword>
<feature type="region of interest" description="Disordered" evidence="6">
    <location>
        <begin position="11"/>
        <end position="45"/>
    </location>
</feature>
<reference evidence="9" key="1">
    <citation type="submission" date="2011-07" db="EMBL/GenBank/DDBJ databases">
        <authorList>
            <consortium name="Caenorhabditis brenneri Sequencing and Analysis Consortium"/>
            <person name="Wilson R.K."/>
        </authorList>
    </citation>
    <scope>NUCLEOTIDE SEQUENCE [LARGE SCALE GENOMIC DNA]</scope>
    <source>
        <strain evidence="9">PB2801</strain>
    </source>
</reference>
<dbReference type="InterPro" id="IPR050762">
    <property type="entry name" value="HD-ZIP_Homeobox_LZ_Class_II"/>
</dbReference>
<dbReference type="Pfam" id="PF00046">
    <property type="entry name" value="Homeodomain"/>
    <property type="match status" value="1"/>
</dbReference>
<keyword evidence="4 5" id="KW-0238">DNA-binding</keyword>
<feature type="region of interest" description="Disordered" evidence="6">
    <location>
        <begin position="326"/>
        <end position="347"/>
    </location>
</feature>
<dbReference type="HOGENOM" id="CLU_066305_0_0_1"/>
<evidence type="ECO:0000256" key="2">
    <source>
        <dbReference type="ARBA" id="ARBA00023015"/>
    </source>
</evidence>
<keyword evidence="2" id="KW-0805">Transcription regulation</keyword>
<evidence type="ECO:0000256" key="6">
    <source>
        <dbReference type="SAM" id="MobiDB-lite"/>
    </source>
</evidence>
<accession>G0NQV9</accession>
<organism evidence="9">
    <name type="scientific">Caenorhabditis brenneri</name>
    <name type="common">Nematode worm</name>
    <dbReference type="NCBI Taxonomy" id="135651"/>
    <lineage>
        <taxon>Eukaryota</taxon>
        <taxon>Metazoa</taxon>
        <taxon>Ecdysozoa</taxon>
        <taxon>Nematoda</taxon>
        <taxon>Chromadorea</taxon>
        <taxon>Rhabditida</taxon>
        <taxon>Rhabditina</taxon>
        <taxon>Rhabditomorpha</taxon>
        <taxon>Rhabditoidea</taxon>
        <taxon>Rhabditidae</taxon>
        <taxon>Peloderinae</taxon>
        <taxon>Caenorhabditis</taxon>
    </lineage>
</organism>
<feature type="DNA-binding region" description="Homeobox" evidence="4">
    <location>
        <begin position="239"/>
        <end position="298"/>
    </location>
</feature>
<evidence type="ECO:0000256" key="5">
    <source>
        <dbReference type="RuleBase" id="RU000682"/>
    </source>
</evidence>
<dbReference type="Gene3D" id="1.10.10.60">
    <property type="entry name" value="Homeodomain-like"/>
    <property type="match status" value="1"/>
</dbReference>
<evidence type="ECO:0000313" key="8">
    <source>
        <dbReference type="EMBL" id="EGT35932.1"/>
    </source>
</evidence>
<dbReference type="InParanoid" id="G0NQV9"/>
<dbReference type="EMBL" id="GL379928">
    <property type="protein sequence ID" value="EGT35932.1"/>
    <property type="molecule type" value="Genomic_DNA"/>
</dbReference>
<feature type="region of interest" description="Disordered" evidence="6">
    <location>
        <begin position="299"/>
        <end position="318"/>
    </location>
</feature>
<dbReference type="Proteomes" id="UP000008068">
    <property type="component" value="Unassembled WGS sequence"/>
</dbReference>
<name>G0NQV9_CAEBE</name>
<evidence type="ECO:0000313" key="9">
    <source>
        <dbReference type="Proteomes" id="UP000008068"/>
    </source>
</evidence>
<dbReference type="SMART" id="SM00389">
    <property type="entry name" value="HOX"/>
    <property type="match status" value="1"/>
</dbReference>
<feature type="domain" description="Homeobox" evidence="7">
    <location>
        <begin position="237"/>
        <end position="297"/>
    </location>
</feature>
<dbReference type="STRING" id="135651.G0NQV9"/>
<dbReference type="AlphaFoldDB" id="G0NQV9"/>
<dbReference type="InterPro" id="IPR001356">
    <property type="entry name" value="HD"/>
</dbReference>
<dbReference type="SUPFAM" id="SSF46689">
    <property type="entry name" value="Homeodomain-like"/>
    <property type="match status" value="1"/>
</dbReference>
<evidence type="ECO:0000256" key="4">
    <source>
        <dbReference type="PROSITE-ProRule" id="PRU00108"/>
    </source>
</evidence>
<feature type="compositionally biased region" description="Low complexity" evidence="6">
    <location>
        <begin position="11"/>
        <end position="30"/>
    </location>
</feature>
<dbReference type="PROSITE" id="PS50071">
    <property type="entry name" value="HOMEOBOX_2"/>
    <property type="match status" value="1"/>
</dbReference>
<protein>
    <recommendedName>
        <fullName evidence="7">Homeobox domain-containing protein</fullName>
    </recommendedName>
</protein>
<dbReference type="CDD" id="cd00086">
    <property type="entry name" value="homeodomain"/>
    <property type="match status" value="1"/>
</dbReference>
<dbReference type="PANTHER" id="PTHR45714:SF34">
    <property type="entry name" value="HOMEOBOX-LEUCINE ZIPPER PROTEIN HAT9"/>
    <property type="match status" value="1"/>
</dbReference>
<dbReference type="InterPro" id="IPR009057">
    <property type="entry name" value="Homeodomain-like_sf"/>
</dbReference>